<dbReference type="InterPro" id="IPR020476">
    <property type="entry name" value="Nudix_hydrolase"/>
</dbReference>
<keyword evidence="3" id="KW-0515">Mutator protein</keyword>
<dbReference type="PRINTS" id="PR00502">
    <property type="entry name" value="NUDIXFAMILY"/>
</dbReference>
<dbReference type="STRING" id="425514.SAMN05443550_101475"/>
<keyword evidence="8" id="KW-0460">Magnesium</keyword>
<dbReference type="AlphaFoldDB" id="A0A1H3X1Y2"/>
<comment type="cofactor">
    <cofactor evidence="1">
        <name>Mg(2+)</name>
        <dbReference type="ChEBI" id="CHEBI:18420"/>
    </cofactor>
</comment>
<dbReference type="OrthoDB" id="9810648at2"/>
<organism evidence="19 20">
    <name type="scientific">Pedobacter hartonius</name>
    <dbReference type="NCBI Taxonomy" id="425514"/>
    <lineage>
        <taxon>Bacteria</taxon>
        <taxon>Pseudomonadati</taxon>
        <taxon>Bacteroidota</taxon>
        <taxon>Sphingobacteriia</taxon>
        <taxon>Sphingobacteriales</taxon>
        <taxon>Sphingobacteriaceae</taxon>
        <taxon>Pedobacter</taxon>
    </lineage>
</organism>
<dbReference type="GO" id="GO:0044716">
    <property type="term" value="F:8-oxo-GDP phosphatase activity"/>
    <property type="evidence" value="ECO:0007669"/>
    <property type="project" value="TreeGrafter"/>
</dbReference>
<sequence>MIDVSCALITGHNGKVLVAQRSSVMRLPLKWEFPGGKVEPGETPEECLLRELAEELGVVVEIVKAMAPHEHAEIRLIPFVCVIRLGEIKLAEHAAFRWLGPDEMNTVDWAEADIPVVQQYLDGLKGT</sequence>
<dbReference type="Proteomes" id="UP000198850">
    <property type="component" value="Unassembled WGS sequence"/>
</dbReference>
<evidence type="ECO:0000256" key="1">
    <source>
        <dbReference type="ARBA" id="ARBA00001946"/>
    </source>
</evidence>
<dbReference type="GO" id="GO:0006281">
    <property type="term" value="P:DNA repair"/>
    <property type="evidence" value="ECO:0007669"/>
    <property type="project" value="UniProtKB-KW"/>
</dbReference>
<dbReference type="GO" id="GO:0044715">
    <property type="term" value="F:8-oxo-dGDP phosphatase activity"/>
    <property type="evidence" value="ECO:0007669"/>
    <property type="project" value="TreeGrafter"/>
</dbReference>
<evidence type="ECO:0000256" key="11">
    <source>
        <dbReference type="ARBA" id="ARBA00036904"/>
    </source>
</evidence>
<name>A0A1H3X1Y2_9SPHI</name>
<dbReference type="GO" id="GO:0006260">
    <property type="term" value="P:DNA replication"/>
    <property type="evidence" value="ECO:0007669"/>
    <property type="project" value="UniProtKB-KW"/>
</dbReference>
<evidence type="ECO:0000256" key="17">
    <source>
        <dbReference type="RuleBase" id="RU003476"/>
    </source>
</evidence>
<protein>
    <recommendedName>
        <fullName evidence="13">8-oxo-dGTP diphosphatase</fullName>
        <ecNumber evidence="12">3.6.1.55</ecNumber>
    </recommendedName>
    <alternativeName>
        <fullName evidence="16">7,8-dihydro-8-oxoguanine-triphosphatase</fullName>
    </alternativeName>
    <alternativeName>
        <fullName evidence="15">Mutator protein MutT</fullName>
    </alternativeName>
    <alternativeName>
        <fullName evidence="14">dGTP pyrophosphohydrolase</fullName>
    </alternativeName>
</protein>
<dbReference type="Pfam" id="PF00293">
    <property type="entry name" value="NUDIX"/>
    <property type="match status" value="1"/>
</dbReference>
<keyword evidence="20" id="KW-1185">Reference proteome</keyword>
<evidence type="ECO:0000313" key="20">
    <source>
        <dbReference type="Proteomes" id="UP000198850"/>
    </source>
</evidence>
<dbReference type="InterPro" id="IPR015797">
    <property type="entry name" value="NUDIX_hydrolase-like_dom_sf"/>
</dbReference>
<evidence type="ECO:0000256" key="10">
    <source>
        <dbReference type="ARBA" id="ARBA00035861"/>
    </source>
</evidence>
<dbReference type="InterPro" id="IPR047127">
    <property type="entry name" value="MutT-like"/>
</dbReference>
<keyword evidence="9" id="KW-0234">DNA repair</keyword>
<dbReference type="EMBL" id="FNRA01000001">
    <property type="protein sequence ID" value="SDZ93396.1"/>
    <property type="molecule type" value="Genomic_DNA"/>
</dbReference>
<accession>A0A1H3X1Y2</accession>
<evidence type="ECO:0000256" key="8">
    <source>
        <dbReference type="ARBA" id="ARBA00022842"/>
    </source>
</evidence>
<keyword evidence="4" id="KW-0235">DNA replication</keyword>
<dbReference type="InterPro" id="IPR000086">
    <property type="entry name" value="NUDIX_hydrolase_dom"/>
</dbReference>
<evidence type="ECO:0000256" key="7">
    <source>
        <dbReference type="ARBA" id="ARBA00022801"/>
    </source>
</evidence>
<dbReference type="PROSITE" id="PS51462">
    <property type="entry name" value="NUDIX"/>
    <property type="match status" value="1"/>
</dbReference>
<dbReference type="GO" id="GO:0046872">
    <property type="term" value="F:metal ion binding"/>
    <property type="evidence" value="ECO:0007669"/>
    <property type="project" value="UniProtKB-KW"/>
</dbReference>
<comment type="catalytic activity">
    <reaction evidence="11">
        <text>8-oxo-GTP + H2O = 8-oxo-GMP + diphosphate + H(+)</text>
        <dbReference type="Rhea" id="RHEA:67616"/>
        <dbReference type="ChEBI" id="CHEBI:15377"/>
        <dbReference type="ChEBI" id="CHEBI:15378"/>
        <dbReference type="ChEBI" id="CHEBI:33019"/>
        <dbReference type="ChEBI" id="CHEBI:143553"/>
        <dbReference type="ChEBI" id="CHEBI:145694"/>
    </reaction>
</comment>
<dbReference type="EC" id="3.6.1.55" evidence="12"/>
<comment type="similarity">
    <text evidence="2 17">Belongs to the Nudix hydrolase family.</text>
</comment>
<dbReference type="GO" id="GO:0008413">
    <property type="term" value="F:8-oxo-7,8-dihydroguanosine triphosphate pyrophosphatase activity"/>
    <property type="evidence" value="ECO:0007669"/>
    <property type="project" value="TreeGrafter"/>
</dbReference>
<dbReference type="PANTHER" id="PTHR47707">
    <property type="entry name" value="8-OXO-DGTP DIPHOSPHATASE"/>
    <property type="match status" value="1"/>
</dbReference>
<dbReference type="GO" id="GO:0035539">
    <property type="term" value="F:8-oxo-7,8-dihydrodeoxyguanosine triphosphate pyrophosphatase activity"/>
    <property type="evidence" value="ECO:0007669"/>
    <property type="project" value="UniProtKB-EC"/>
</dbReference>
<evidence type="ECO:0000256" key="12">
    <source>
        <dbReference type="ARBA" id="ARBA00038905"/>
    </source>
</evidence>
<dbReference type="PANTHER" id="PTHR47707:SF1">
    <property type="entry name" value="NUDIX HYDROLASE FAMILY PROTEIN"/>
    <property type="match status" value="1"/>
</dbReference>
<dbReference type="CDD" id="cd03425">
    <property type="entry name" value="NUDIX_MutT_NudA_like"/>
    <property type="match status" value="1"/>
</dbReference>
<evidence type="ECO:0000256" key="15">
    <source>
        <dbReference type="ARBA" id="ARBA00041979"/>
    </source>
</evidence>
<gene>
    <name evidence="19" type="ORF">SAMN05443550_101475</name>
</gene>
<evidence type="ECO:0000259" key="18">
    <source>
        <dbReference type="PROSITE" id="PS51462"/>
    </source>
</evidence>
<evidence type="ECO:0000256" key="4">
    <source>
        <dbReference type="ARBA" id="ARBA00022705"/>
    </source>
</evidence>
<evidence type="ECO:0000256" key="13">
    <source>
        <dbReference type="ARBA" id="ARBA00040794"/>
    </source>
</evidence>
<evidence type="ECO:0000256" key="14">
    <source>
        <dbReference type="ARBA" id="ARBA00041592"/>
    </source>
</evidence>
<comment type="catalytic activity">
    <reaction evidence="10">
        <text>8-oxo-dGTP + H2O = 8-oxo-dGMP + diphosphate + H(+)</text>
        <dbReference type="Rhea" id="RHEA:31575"/>
        <dbReference type="ChEBI" id="CHEBI:15377"/>
        <dbReference type="ChEBI" id="CHEBI:15378"/>
        <dbReference type="ChEBI" id="CHEBI:33019"/>
        <dbReference type="ChEBI" id="CHEBI:63224"/>
        <dbReference type="ChEBI" id="CHEBI:77896"/>
        <dbReference type="EC" id="3.6.1.55"/>
    </reaction>
</comment>
<dbReference type="InterPro" id="IPR020084">
    <property type="entry name" value="NUDIX_hydrolase_CS"/>
</dbReference>
<keyword evidence="6" id="KW-0227">DNA damage</keyword>
<evidence type="ECO:0000256" key="5">
    <source>
        <dbReference type="ARBA" id="ARBA00022723"/>
    </source>
</evidence>
<dbReference type="PROSITE" id="PS00893">
    <property type="entry name" value="NUDIX_BOX"/>
    <property type="match status" value="1"/>
</dbReference>
<evidence type="ECO:0000256" key="6">
    <source>
        <dbReference type="ARBA" id="ARBA00022763"/>
    </source>
</evidence>
<evidence type="ECO:0000256" key="16">
    <source>
        <dbReference type="ARBA" id="ARBA00042798"/>
    </source>
</evidence>
<evidence type="ECO:0000256" key="9">
    <source>
        <dbReference type="ARBA" id="ARBA00023204"/>
    </source>
</evidence>
<evidence type="ECO:0000256" key="3">
    <source>
        <dbReference type="ARBA" id="ARBA00022457"/>
    </source>
</evidence>
<dbReference type="SUPFAM" id="SSF55811">
    <property type="entry name" value="Nudix"/>
    <property type="match status" value="1"/>
</dbReference>
<proteinExistence type="inferred from homology"/>
<dbReference type="Gene3D" id="3.90.79.10">
    <property type="entry name" value="Nucleoside Triphosphate Pyrophosphohydrolase"/>
    <property type="match status" value="1"/>
</dbReference>
<dbReference type="RefSeq" id="WP_090554754.1">
    <property type="nucleotide sequence ID" value="NZ_FNRA01000001.1"/>
</dbReference>
<keyword evidence="7 17" id="KW-0378">Hydrolase</keyword>
<reference evidence="19 20" key="1">
    <citation type="submission" date="2016-10" db="EMBL/GenBank/DDBJ databases">
        <authorList>
            <person name="de Groot N.N."/>
        </authorList>
    </citation>
    <scope>NUCLEOTIDE SEQUENCE [LARGE SCALE GENOMIC DNA]</scope>
    <source>
        <strain evidence="19 20">DSM 19033</strain>
    </source>
</reference>
<keyword evidence="5" id="KW-0479">Metal-binding</keyword>
<feature type="domain" description="Nudix hydrolase" evidence="18">
    <location>
        <begin position="1"/>
        <end position="122"/>
    </location>
</feature>
<evidence type="ECO:0000313" key="19">
    <source>
        <dbReference type="EMBL" id="SDZ93396.1"/>
    </source>
</evidence>
<evidence type="ECO:0000256" key="2">
    <source>
        <dbReference type="ARBA" id="ARBA00005582"/>
    </source>
</evidence>